<dbReference type="SUPFAM" id="SSF49764">
    <property type="entry name" value="HSP20-like chaperones"/>
    <property type="match status" value="1"/>
</dbReference>
<comment type="caution">
    <text evidence="1">The sequence shown here is derived from an EMBL/GenBank/DDBJ whole genome shotgun (WGS) entry which is preliminary data.</text>
</comment>
<dbReference type="InterPro" id="IPR008978">
    <property type="entry name" value="HSP20-like_chaperone"/>
</dbReference>
<dbReference type="Gene3D" id="2.60.40.790">
    <property type="match status" value="1"/>
</dbReference>
<keyword evidence="2" id="KW-1185">Reference proteome</keyword>
<evidence type="ECO:0000313" key="1">
    <source>
        <dbReference type="EMBL" id="TAJ45621.1"/>
    </source>
</evidence>
<name>A0A483CVS6_9EURY</name>
<dbReference type="AlphaFoldDB" id="A0A483CVS6"/>
<dbReference type="Proteomes" id="UP000292580">
    <property type="component" value="Unassembled WGS sequence"/>
</dbReference>
<proteinExistence type="predicted"/>
<accession>A0A483CVS6</accession>
<organism evidence="1 2">
    <name type="scientific">Methanofollis fontis</name>
    <dbReference type="NCBI Taxonomy" id="2052832"/>
    <lineage>
        <taxon>Archaea</taxon>
        <taxon>Methanobacteriati</taxon>
        <taxon>Methanobacteriota</taxon>
        <taxon>Stenosarchaea group</taxon>
        <taxon>Methanomicrobia</taxon>
        <taxon>Methanomicrobiales</taxon>
        <taxon>Methanomicrobiaceae</taxon>
        <taxon>Methanofollis</taxon>
    </lineage>
</organism>
<sequence length="158" mass="17742">MKKTIPDEDFQQLTEYIKGMVLDALNDNDDKPIAVGIRVLVREGHCHVLPPTWRPAQAEDGATGEEVPEEIEPRVEVTEAGKELIVTADLPGVSEEGIRVWQDGCTVHIVAEDGQRRYRRVVDLPPVTLDVEAMSYHNGVLDLVFSPRKRAETAEWME</sequence>
<dbReference type="EMBL" id="PGCL01000001">
    <property type="protein sequence ID" value="TAJ45621.1"/>
    <property type="molecule type" value="Genomic_DNA"/>
</dbReference>
<dbReference type="OrthoDB" id="198277at2157"/>
<dbReference type="RefSeq" id="WP_130645983.1">
    <property type="nucleotide sequence ID" value="NZ_PGCL01000001.1"/>
</dbReference>
<dbReference type="CDD" id="cd06464">
    <property type="entry name" value="ACD_sHsps-like"/>
    <property type="match status" value="1"/>
</dbReference>
<gene>
    <name evidence="1" type="ORF">CUJ86_02555</name>
</gene>
<protein>
    <submittedName>
        <fullName evidence="1">Uncharacterized protein</fullName>
    </submittedName>
</protein>
<reference evidence="1 2" key="1">
    <citation type="submission" date="2017-11" db="EMBL/GenBank/DDBJ databases">
        <title>Isolation and Characterization of Methanofollis Species from Methane Seep Offshore SW Taiwan.</title>
        <authorList>
            <person name="Teng N.-H."/>
            <person name="Lai M.-C."/>
            <person name="Chen S.-C."/>
        </authorList>
    </citation>
    <scope>NUCLEOTIDE SEQUENCE [LARGE SCALE GENOMIC DNA]</scope>
    <source>
        <strain evidence="1 2">FWC-SCC2</strain>
    </source>
</reference>
<evidence type="ECO:0000313" key="2">
    <source>
        <dbReference type="Proteomes" id="UP000292580"/>
    </source>
</evidence>